<organism evidence="7 8">
    <name type="scientific">Aedes aegypti</name>
    <name type="common">Yellowfever mosquito</name>
    <name type="synonym">Culex aegypti</name>
    <dbReference type="NCBI Taxonomy" id="7159"/>
    <lineage>
        <taxon>Eukaryota</taxon>
        <taxon>Metazoa</taxon>
        <taxon>Ecdysozoa</taxon>
        <taxon>Arthropoda</taxon>
        <taxon>Hexapoda</taxon>
        <taxon>Insecta</taxon>
        <taxon>Pterygota</taxon>
        <taxon>Neoptera</taxon>
        <taxon>Endopterygota</taxon>
        <taxon>Diptera</taxon>
        <taxon>Nematocera</taxon>
        <taxon>Culicoidea</taxon>
        <taxon>Culicidae</taxon>
        <taxon>Culicinae</taxon>
        <taxon>Aedini</taxon>
        <taxon>Aedes</taxon>
        <taxon>Stegomyia</taxon>
    </lineage>
</organism>
<protein>
    <submittedName>
        <fullName evidence="7">AAEL000550-PA</fullName>
    </submittedName>
</protein>
<evidence type="ECO:0000259" key="6">
    <source>
        <dbReference type="SMART" id="SM00382"/>
    </source>
</evidence>
<dbReference type="FunFam" id="3.40.50.300:FF:000137">
    <property type="entry name" value="Replication-associated recombination protein A"/>
    <property type="match status" value="1"/>
</dbReference>
<dbReference type="GO" id="GO:0017116">
    <property type="term" value="F:single-stranded DNA helicase activity"/>
    <property type="evidence" value="ECO:0007669"/>
    <property type="project" value="TreeGrafter"/>
</dbReference>
<gene>
    <name evidence="7" type="ORF">AaeL_AAEL000550</name>
</gene>
<dbReference type="Gene3D" id="1.20.272.10">
    <property type="match status" value="1"/>
</dbReference>
<dbReference type="SUPFAM" id="SSF48019">
    <property type="entry name" value="post-AAA+ oligomerization domain-like"/>
    <property type="match status" value="1"/>
</dbReference>
<dbReference type="HOGENOM" id="CLU_017985_0_2_1"/>
<dbReference type="FunFam" id="1.20.272.10:FF:000001">
    <property type="entry name" value="Putative AAA family ATPase"/>
    <property type="match status" value="1"/>
</dbReference>
<dbReference type="GO" id="GO:0005634">
    <property type="term" value="C:nucleus"/>
    <property type="evidence" value="ECO:0007669"/>
    <property type="project" value="TreeGrafter"/>
</dbReference>
<dbReference type="InterPro" id="IPR003593">
    <property type="entry name" value="AAA+_ATPase"/>
</dbReference>
<dbReference type="OrthoDB" id="10265467at2759"/>
<dbReference type="InterPro" id="IPR003959">
    <property type="entry name" value="ATPase_AAA_core"/>
</dbReference>
<dbReference type="SMART" id="SM00382">
    <property type="entry name" value="AAA"/>
    <property type="match status" value="1"/>
</dbReference>
<reference evidence="7" key="1">
    <citation type="submission" date="2005-10" db="EMBL/GenBank/DDBJ databases">
        <authorList>
            <person name="Loftus B.J."/>
            <person name="Nene V.M."/>
            <person name="Hannick L.I."/>
            <person name="Bidwell S."/>
            <person name="Haas B."/>
            <person name="Amedeo P."/>
            <person name="Orvis J."/>
            <person name="Wortman J.R."/>
            <person name="White O.R."/>
            <person name="Salzberg S."/>
            <person name="Shumway M."/>
            <person name="Koo H."/>
            <person name="Zhao Y."/>
            <person name="Holmes M."/>
            <person name="Miller J."/>
            <person name="Schatz M."/>
            <person name="Pop M."/>
            <person name="Pai G."/>
            <person name="Utterback T."/>
            <person name="Rogers Y.-H."/>
            <person name="Kravitz S."/>
            <person name="Fraser C.M."/>
        </authorList>
    </citation>
    <scope>NUCLEOTIDE SEQUENCE</scope>
    <source>
        <strain evidence="7">Liverpool</strain>
    </source>
</reference>
<evidence type="ECO:0000313" key="8">
    <source>
        <dbReference type="Proteomes" id="UP000682892"/>
    </source>
</evidence>
<comment type="similarity">
    <text evidence="1">Belongs to the AAA ATPase family. RarA/MGS1/WRNIP1 subfamily.</text>
</comment>
<dbReference type="GO" id="GO:0016887">
    <property type="term" value="F:ATP hydrolysis activity"/>
    <property type="evidence" value="ECO:0007669"/>
    <property type="project" value="InterPro"/>
</dbReference>
<dbReference type="Gene3D" id="1.10.8.60">
    <property type="match status" value="1"/>
</dbReference>
<dbReference type="EMBL" id="CH477195">
    <property type="protein sequence ID" value="EAT48398.1"/>
    <property type="molecule type" value="Genomic_DNA"/>
</dbReference>
<dbReference type="Pfam" id="PF12002">
    <property type="entry name" value="MgsA_C"/>
    <property type="match status" value="1"/>
</dbReference>
<accession>A0A1S4EWA1</accession>
<dbReference type="Gene3D" id="1.10.3710.10">
    <property type="entry name" value="DNA polymerase III clamp loader subunits, C-terminal domain"/>
    <property type="match status" value="1"/>
</dbReference>
<dbReference type="Pfam" id="PF00004">
    <property type="entry name" value="AAA"/>
    <property type="match status" value="1"/>
</dbReference>
<dbReference type="GO" id="GO:0000731">
    <property type="term" value="P:DNA synthesis involved in DNA repair"/>
    <property type="evidence" value="ECO:0007669"/>
    <property type="project" value="TreeGrafter"/>
</dbReference>
<dbReference type="Pfam" id="PF16193">
    <property type="entry name" value="AAA_assoc_2"/>
    <property type="match status" value="1"/>
</dbReference>
<dbReference type="Gene3D" id="3.40.50.300">
    <property type="entry name" value="P-loop containing nucleotide triphosphate hydrolases"/>
    <property type="match status" value="1"/>
</dbReference>
<name>A0A1S4EWA1_AEDAE</name>
<dbReference type="InterPro" id="IPR051314">
    <property type="entry name" value="AAA_ATPase_RarA/MGS1/WRNIP1"/>
</dbReference>
<dbReference type="PANTHER" id="PTHR13779">
    <property type="entry name" value="WERNER HELICASE-INTERACTING PROTEIN 1 FAMILY MEMBER"/>
    <property type="match status" value="1"/>
</dbReference>
<dbReference type="CDD" id="cd18139">
    <property type="entry name" value="HLD_clamp_RarA"/>
    <property type="match status" value="1"/>
</dbReference>
<keyword evidence="4" id="KW-0067">ATP-binding</keyword>
<dbReference type="Gene3D" id="3.30.160.60">
    <property type="entry name" value="Classic Zinc Finger"/>
    <property type="match status" value="1"/>
</dbReference>
<evidence type="ECO:0000256" key="2">
    <source>
        <dbReference type="ARBA" id="ARBA00022705"/>
    </source>
</evidence>
<keyword evidence="3" id="KW-0547">Nucleotide-binding</keyword>
<feature type="compositionally biased region" description="Basic and acidic residues" evidence="5">
    <location>
        <begin position="111"/>
        <end position="130"/>
    </location>
</feature>
<dbReference type="Proteomes" id="UP000682892">
    <property type="component" value="Unassembled WGS sequence"/>
</dbReference>
<keyword evidence="2" id="KW-0235">DNA replication</keyword>
<dbReference type="InterPro" id="IPR021886">
    <property type="entry name" value="MgsA_C"/>
</dbReference>
<proteinExistence type="inferred from homology"/>
<dbReference type="SUPFAM" id="SSF52540">
    <property type="entry name" value="P-loop containing nucleoside triphosphate hydrolases"/>
    <property type="match status" value="1"/>
</dbReference>
<evidence type="ECO:0000313" key="7">
    <source>
        <dbReference type="EMBL" id="EAT48398.1"/>
    </source>
</evidence>
<dbReference type="InterPro" id="IPR032423">
    <property type="entry name" value="AAA_assoc_2"/>
</dbReference>
<reference evidence="7" key="2">
    <citation type="journal article" date="2007" name="Science">
        <title>Genome sequence of Aedes aegypti, a major arbovirus vector.</title>
        <authorList>
            <person name="Nene V."/>
            <person name="Wortman J.R."/>
            <person name="Lawson D."/>
            <person name="Haas B."/>
            <person name="Kodira C."/>
            <person name="Tu Z.J."/>
            <person name="Loftus B."/>
            <person name="Xi Z."/>
            <person name="Megy K."/>
            <person name="Grabherr M."/>
            <person name="Ren Q."/>
            <person name="Zdobnov E.M."/>
            <person name="Lobo N.F."/>
            <person name="Campbell K.S."/>
            <person name="Brown S.E."/>
            <person name="Bonaldo M.F."/>
            <person name="Zhu J."/>
            <person name="Sinkins S.P."/>
            <person name="Hogenkamp D.G."/>
            <person name="Amedeo P."/>
            <person name="Arensburger P."/>
            <person name="Atkinson P.W."/>
            <person name="Bidwell S."/>
            <person name="Biedler J."/>
            <person name="Birney E."/>
            <person name="Bruggner R.V."/>
            <person name="Costas J."/>
            <person name="Coy M.R."/>
            <person name="Crabtree J."/>
            <person name="Crawford M."/>
            <person name="Debruyn B."/>
            <person name="Decaprio D."/>
            <person name="Eiglmeier K."/>
            <person name="Eisenstadt E."/>
            <person name="El-Dorry H."/>
            <person name="Gelbart W.M."/>
            <person name="Gomes S.L."/>
            <person name="Hammond M."/>
            <person name="Hannick L.I."/>
            <person name="Hogan J.R."/>
            <person name="Holmes M.H."/>
            <person name="Jaffe D."/>
            <person name="Johnston J.S."/>
            <person name="Kennedy R.C."/>
            <person name="Koo H."/>
            <person name="Kravitz S."/>
            <person name="Kriventseva E.V."/>
            <person name="Kulp D."/>
            <person name="Labutti K."/>
            <person name="Lee E."/>
            <person name="Li S."/>
            <person name="Lovin D.D."/>
            <person name="Mao C."/>
            <person name="Mauceli E."/>
            <person name="Menck C.F."/>
            <person name="Miller J.R."/>
            <person name="Montgomery P."/>
            <person name="Mori A."/>
            <person name="Nascimento A.L."/>
            <person name="Naveira H.F."/>
            <person name="Nusbaum C."/>
            <person name="O'leary S."/>
            <person name="Orvis J."/>
            <person name="Pertea M."/>
            <person name="Quesneville H."/>
            <person name="Reidenbach K.R."/>
            <person name="Rogers Y.H."/>
            <person name="Roth C.W."/>
            <person name="Schneider J.R."/>
            <person name="Schatz M."/>
            <person name="Shumway M."/>
            <person name="Stanke M."/>
            <person name="Stinson E.O."/>
            <person name="Tubio J.M."/>
            <person name="Vanzee J.P."/>
            <person name="Verjovski-Almeida S."/>
            <person name="Werner D."/>
            <person name="White O."/>
            <person name="Wyder S."/>
            <person name="Zeng Q."/>
            <person name="Zhao Q."/>
            <person name="Zhao Y."/>
            <person name="Hill C.A."/>
            <person name="Raikhel A.S."/>
            <person name="Soares M.B."/>
            <person name="Knudson D.L."/>
            <person name="Lee N.H."/>
            <person name="Galagan J."/>
            <person name="Salzberg S.L."/>
            <person name="Paulsen I.T."/>
            <person name="Dimopoulos G."/>
            <person name="Collins F.H."/>
            <person name="Birren B."/>
            <person name="Fraser-Liggett C.M."/>
            <person name="Severson D.W."/>
        </authorList>
    </citation>
    <scope>NUCLEOTIDE SEQUENCE [LARGE SCALE GENOMIC DNA]</scope>
    <source>
        <strain evidence="7">Liverpool</strain>
    </source>
</reference>
<evidence type="ECO:0000256" key="4">
    <source>
        <dbReference type="ARBA" id="ARBA00022840"/>
    </source>
</evidence>
<feature type="domain" description="AAA+ ATPase" evidence="6">
    <location>
        <begin position="171"/>
        <end position="291"/>
    </location>
</feature>
<dbReference type="GO" id="GO:0006261">
    <property type="term" value="P:DNA-templated DNA replication"/>
    <property type="evidence" value="ECO:0007669"/>
    <property type="project" value="TreeGrafter"/>
</dbReference>
<dbReference type="CDD" id="cd00009">
    <property type="entry name" value="AAA"/>
    <property type="match status" value="1"/>
</dbReference>
<dbReference type="GO" id="GO:0003677">
    <property type="term" value="F:DNA binding"/>
    <property type="evidence" value="ECO:0007669"/>
    <property type="project" value="InterPro"/>
</dbReference>
<dbReference type="GO" id="GO:0005524">
    <property type="term" value="F:ATP binding"/>
    <property type="evidence" value="ECO:0007669"/>
    <property type="project" value="UniProtKB-KW"/>
</dbReference>
<reference evidence="7" key="3">
    <citation type="submission" date="2012-09" db="EMBL/GenBank/DDBJ databases">
        <authorList>
            <consortium name="VectorBase"/>
        </authorList>
    </citation>
    <scope>NUCLEOTIDE SEQUENCE</scope>
    <source>
        <strain evidence="7">Liverpool</strain>
    </source>
</reference>
<evidence type="ECO:0000256" key="5">
    <source>
        <dbReference type="SAM" id="MobiDB-lite"/>
    </source>
</evidence>
<dbReference type="AlphaFoldDB" id="A0A1S4EWA1"/>
<dbReference type="OMA" id="RIILSQC"/>
<sequence length="560" mass="62304">MADEPQPSSSCTRSVCPVCDKLFPMADIEAHVDRCLFLNSNDPTAPESTTNGKQELTAAREAKRSFSIFNKSPSVGGNKRPRRTTTDQNGNGGHMSAEDIERTVIDLSDEEKEKERDKVKPDKNKAKVGDEEGSNIPLAEKMRPDELSDYIGQEQIIGKNTVLRTLFEKNTIPSMILWGPPGCGKTTLAHIIAAHCKKHGSMKFVKLSATMSGVNDVKEAVKLAKNDLAFKRKTIMFMDEIHRFNKLQQDIFLPHVESGTITLIGATTENPSFSLNSALLSRCRVIVLEKLGVEAVMKILKRALPQYKTVMFENNNRVPDIRGLPFVPRMMISAETIRWLAEICDGDARIALNSLQLALNTVAARQDEEESALKRISLDEIKEGIKKSHLMYDRKGDQHYELISALHKSIRASDDNAALYWCSRMLVSGEDPRYLVRRMIRMASEDIGLADTNALTVATSTLAAVQAVGMPEADCIIAHCAVYLARAPKSREVYNAFNRCKASIGQNKGPMPSVPLHLRNATTKLMKSLKYGAGYNLQHKDESGLQYMPEGLENENYFSE</sequence>
<dbReference type="PANTHER" id="PTHR13779:SF7">
    <property type="entry name" value="ATPASE WRNIP1"/>
    <property type="match status" value="1"/>
</dbReference>
<dbReference type="GO" id="GO:0008047">
    <property type="term" value="F:enzyme activator activity"/>
    <property type="evidence" value="ECO:0007669"/>
    <property type="project" value="TreeGrafter"/>
</dbReference>
<dbReference type="KEGG" id="aag:5563667"/>
<feature type="region of interest" description="Disordered" evidence="5">
    <location>
        <begin position="60"/>
        <end position="131"/>
    </location>
</feature>
<dbReference type="InterPro" id="IPR027417">
    <property type="entry name" value="P-loop_NTPase"/>
</dbReference>
<evidence type="ECO:0000256" key="1">
    <source>
        <dbReference type="ARBA" id="ARBA00008959"/>
    </source>
</evidence>
<dbReference type="InterPro" id="IPR008921">
    <property type="entry name" value="DNA_pol3_clamp-load_cplx_C"/>
</dbReference>
<evidence type="ECO:0000256" key="3">
    <source>
        <dbReference type="ARBA" id="ARBA00022741"/>
    </source>
</evidence>